<proteinExistence type="inferred from homology"/>
<protein>
    <recommendedName>
        <fullName evidence="9">Lipoprotein signal peptidase</fullName>
        <ecNumber evidence="9">3.4.23.36</ecNumber>
    </recommendedName>
    <alternativeName>
        <fullName evidence="9">Prolipoprotein signal peptidase</fullName>
    </alternativeName>
    <alternativeName>
        <fullName evidence="9">Signal peptidase II</fullName>
        <shortName evidence="9">SPase II</shortName>
    </alternativeName>
</protein>
<dbReference type="UniPathway" id="UPA00665"/>
<evidence type="ECO:0000256" key="10">
    <source>
        <dbReference type="RuleBase" id="RU004181"/>
    </source>
</evidence>
<keyword evidence="5 9" id="KW-0064">Aspartyl protease</keyword>
<gene>
    <name evidence="9 11" type="primary">lspA</name>
    <name evidence="11" type="ORF">COS99_04585</name>
</gene>
<evidence type="ECO:0000256" key="1">
    <source>
        <dbReference type="ARBA" id="ARBA00006139"/>
    </source>
</evidence>
<dbReference type="GO" id="GO:0006508">
    <property type="term" value="P:proteolysis"/>
    <property type="evidence" value="ECO:0007669"/>
    <property type="project" value="UniProtKB-KW"/>
</dbReference>
<evidence type="ECO:0000256" key="7">
    <source>
        <dbReference type="ARBA" id="ARBA00022989"/>
    </source>
</evidence>
<dbReference type="PANTHER" id="PTHR33695:SF1">
    <property type="entry name" value="LIPOPROTEIN SIGNAL PEPTIDASE"/>
    <property type="match status" value="1"/>
</dbReference>
<keyword evidence="3 9" id="KW-0645">Protease</keyword>
<feature type="transmembrane region" description="Helical" evidence="9">
    <location>
        <begin position="14"/>
        <end position="34"/>
    </location>
</feature>
<feature type="transmembrane region" description="Helical" evidence="9">
    <location>
        <begin position="135"/>
        <end position="154"/>
    </location>
</feature>
<comment type="catalytic activity">
    <reaction evidence="9">
        <text>Release of signal peptides from bacterial membrane prolipoproteins. Hydrolyzes -Xaa-Yaa-Zaa-|-(S,diacylglyceryl)Cys-, in which Xaa is hydrophobic (preferably Leu), and Yaa (Ala or Ser) and Zaa (Gly or Ala) have small, neutral side chains.</text>
        <dbReference type="EC" id="3.4.23.36"/>
    </reaction>
</comment>
<comment type="subcellular location">
    <subcellularLocation>
        <location evidence="9">Cell membrane</location>
        <topology evidence="9">Multi-pass membrane protein</topology>
    </subcellularLocation>
</comment>
<evidence type="ECO:0000256" key="8">
    <source>
        <dbReference type="ARBA" id="ARBA00023136"/>
    </source>
</evidence>
<comment type="caution">
    <text evidence="11">The sequence shown here is derived from an EMBL/GenBank/DDBJ whole genome shotgun (WGS) entry which is preliminary data.</text>
</comment>
<dbReference type="InterPro" id="IPR001872">
    <property type="entry name" value="Peptidase_A8"/>
</dbReference>
<evidence type="ECO:0000256" key="4">
    <source>
        <dbReference type="ARBA" id="ARBA00022692"/>
    </source>
</evidence>
<keyword evidence="4 9" id="KW-0812">Transmembrane</keyword>
<keyword evidence="7 9" id="KW-1133">Transmembrane helix</keyword>
<keyword evidence="6 9" id="KW-0378">Hydrolase</keyword>
<keyword evidence="8 9" id="KW-0472">Membrane</keyword>
<feature type="transmembrane region" description="Helical" evidence="9">
    <location>
        <begin position="97"/>
        <end position="115"/>
    </location>
</feature>
<evidence type="ECO:0000256" key="5">
    <source>
        <dbReference type="ARBA" id="ARBA00022750"/>
    </source>
</evidence>
<organism evidence="11 12">
    <name type="scientific">Candidatus Aquitaenariimonas noxiae</name>
    <dbReference type="NCBI Taxonomy" id="1974741"/>
    <lineage>
        <taxon>Bacteria</taxon>
        <taxon>Pseudomonadati</taxon>
        <taxon>Candidatus Omnitrophota</taxon>
        <taxon>Candidatus Aquitaenariimonas</taxon>
    </lineage>
</organism>
<evidence type="ECO:0000313" key="12">
    <source>
        <dbReference type="Proteomes" id="UP000230052"/>
    </source>
</evidence>
<evidence type="ECO:0000256" key="3">
    <source>
        <dbReference type="ARBA" id="ARBA00022670"/>
    </source>
</evidence>
<dbReference type="PRINTS" id="PR00781">
    <property type="entry name" value="LIPOSIGPTASE"/>
</dbReference>
<comment type="similarity">
    <text evidence="1 9 10">Belongs to the peptidase A8 family.</text>
</comment>
<comment type="function">
    <text evidence="9">This protein specifically catalyzes the removal of signal peptides from prolipoproteins.</text>
</comment>
<dbReference type="GO" id="GO:0005886">
    <property type="term" value="C:plasma membrane"/>
    <property type="evidence" value="ECO:0007669"/>
    <property type="project" value="UniProtKB-SubCell"/>
</dbReference>
<dbReference type="EMBL" id="PEWV01000042">
    <property type="protein sequence ID" value="PIU41593.1"/>
    <property type="molecule type" value="Genomic_DNA"/>
</dbReference>
<dbReference type="GO" id="GO:0004190">
    <property type="term" value="F:aspartic-type endopeptidase activity"/>
    <property type="evidence" value="ECO:0007669"/>
    <property type="project" value="UniProtKB-UniRule"/>
</dbReference>
<evidence type="ECO:0000256" key="2">
    <source>
        <dbReference type="ARBA" id="ARBA00022475"/>
    </source>
</evidence>
<evidence type="ECO:0000256" key="9">
    <source>
        <dbReference type="HAMAP-Rule" id="MF_00161"/>
    </source>
</evidence>
<name>A0A2J0L0H4_9BACT</name>
<feature type="active site" evidence="9">
    <location>
        <position position="139"/>
    </location>
</feature>
<dbReference type="Proteomes" id="UP000230052">
    <property type="component" value="Unassembled WGS sequence"/>
</dbReference>
<accession>A0A2J0L0H4</accession>
<reference evidence="11 12" key="1">
    <citation type="submission" date="2017-09" db="EMBL/GenBank/DDBJ databases">
        <title>Depth-based differentiation of microbial function through sediment-hosted aquifers and enrichment of novel symbionts in the deep terrestrial subsurface.</title>
        <authorList>
            <person name="Probst A.J."/>
            <person name="Ladd B."/>
            <person name="Jarett J.K."/>
            <person name="Geller-Mcgrath D.E."/>
            <person name="Sieber C.M."/>
            <person name="Emerson J.B."/>
            <person name="Anantharaman K."/>
            <person name="Thomas B.C."/>
            <person name="Malmstrom R."/>
            <person name="Stieglmeier M."/>
            <person name="Klingl A."/>
            <person name="Woyke T."/>
            <person name="Ryan C.M."/>
            <person name="Banfield J.F."/>
        </authorList>
    </citation>
    <scope>NUCLEOTIDE SEQUENCE [LARGE SCALE GENOMIC DNA]</scope>
    <source>
        <strain evidence="11">CG07_land_8_20_14_0_80_42_15</strain>
    </source>
</reference>
<evidence type="ECO:0000313" key="11">
    <source>
        <dbReference type="EMBL" id="PIU41593.1"/>
    </source>
</evidence>
<dbReference type="NCBIfam" id="TIGR00077">
    <property type="entry name" value="lspA"/>
    <property type="match status" value="1"/>
</dbReference>
<dbReference type="PANTHER" id="PTHR33695">
    <property type="entry name" value="LIPOPROTEIN SIGNAL PEPTIDASE"/>
    <property type="match status" value="1"/>
</dbReference>
<dbReference type="Pfam" id="PF01252">
    <property type="entry name" value="Peptidase_A8"/>
    <property type="match status" value="1"/>
</dbReference>
<keyword evidence="2 9" id="KW-1003">Cell membrane</keyword>
<dbReference type="HAMAP" id="MF_00161">
    <property type="entry name" value="LspA"/>
    <property type="match status" value="1"/>
</dbReference>
<dbReference type="EC" id="3.4.23.36" evidence="9"/>
<comment type="pathway">
    <text evidence="9">Protein modification; lipoprotein biosynthesis (signal peptide cleavage).</text>
</comment>
<feature type="active site" evidence="9">
    <location>
        <position position="125"/>
    </location>
</feature>
<sequence length="161" mass="17879">MPEELGSQREIVRVAYFLISACVVIFDQVTKYLVVSKITLGKTVPLISGIFHITLVLNNGIAFGLCDNNICVPIAVSFFVIVAIFVFLIRYPGKKRFLINFGLSLILGGCVSNLIDRLRLGNVIDFLDFRIWPVFNVADSAISVGTFLLLLGAFKKHKVEK</sequence>
<dbReference type="AlphaFoldDB" id="A0A2J0L0H4"/>
<feature type="transmembrane region" description="Helical" evidence="9">
    <location>
        <begin position="70"/>
        <end position="90"/>
    </location>
</feature>
<evidence type="ECO:0000256" key="6">
    <source>
        <dbReference type="ARBA" id="ARBA00022801"/>
    </source>
</evidence>